<feature type="compositionally biased region" description="Low complexity" evidence="1">
    <location>
        <begin position="69"/>
        <end position="86"/>
    </location>
</feature>
<sequence length="86" mass="10004">MIEAASCNRVKWWKNDRKGQKRIVIAIEDFSYVVVLAERRSYVLLWTAYCVEHLRRRQQLEKEYETWKTTGAASTDDADAPSTHGG</sequence>
<feature type="region of interest" description="Disordered" evidence="1">
    <location>
        <begin position="66"/>
        <end position="86"/>
    </location>
</feature>
<evidence type="ECO:0000256" key="1">
    <source>
        <dbReference type="SAM" id="MobiDB-lite"/>
    </source>
</evidence>
<evidence type="ECO:0000313" key="2">
    <source>
        <dbReference type="EMBL" id="MCM8750436.1"/>
    </source>
</evidence>
<protein>
    <submittedName>
        <fullName evidence="2">Uncharacterized protein</fullName>
    </submittedName>
</protein>
<dbReference type="EMBL" id="JAMSLR010000015">
    <property type="protein sequence ID" value="MCM8750436.1"/>
    <property type="molecule type" value="Genomic_DNA"/>
</dbReference>
<dbReference type="AlphaFoldDB" id="A0AA42BB06"/>
<keyword evidence="3" id="KW-1185">Reference proteome</keyword>
<accession>A0AA42BB06</accession>
<evidence type="ECO:0000313" key="3">
    <source>
        <dbReference type="Proteomes" id="UP001165306"/>
    </source>
</evidence>
<dbReference type="RefSeq" id="WP_284058224.1">
    <property type="nucleotide sequence ID" value="NZ_JAMSLR010000015.1"/>
</dbReference>
<comment type="caution">
    <text evidence="2">The sequence shown here is derived from an EMBL/GenBank/DDBJ whole genome shotgun (WGS) entry which is preliminary data.</text>
</comment>
<name>A0AA42BB06_9BACT</name>
<gene>
    <name evidence="2" type="ORF">NET02_14900</name>
</gene>
<organism evidence="2 3">
    <name type="scientific">Thermalbibacter longus</name>
    <dbReference type="NCBI Taxonomy" id="2951981"/>
    <lineage>
        <taxon>Bacteria</taxon>
        <taxon>Pseudomonadati</taxon>
        <taxon>Thermomicrobiota</taxon>
        <taxon>Thermomicrobia</taxon>
        <taxon>Thermomicrobiales</taxon>
        <taxon>Thermomicrobiaceae</taxon>
        <taxon>Thermalbibacter</taxon>
    </lineage>
</organism>
<dbReference type="Proteomes" id="UP001165306">
    <property type="component" value="Unassembled WGS sequence"/>
</dbReference>
<proteinExistence type="predicted"/>
<reference evidence="2" key="1">
    <citation type="submission" date="2022-06" db="EMBL/GenBank/DDBJ databases">
        <title>CFH 74404 Thermomicrobiaceae sp.</title>
        <authorList>
            <person name="Ming H."/>
            <person name="Li W.-J."/>
            <person name="Zhao Z."/>
        </authorList>
    </citation>
    <scope>NUCLEOTIDE SEQUENCE</scope>
    <source>
        <strain evidence="2">CFH 74404</strain>
    </source>
</reference>